<evidence type="ECO:0000256" key="10">
    <source>
        <dbReference type="PROSITE-ProRule" id="PRU01360"/>
    </source>
</evidence>
<dbReference type="GO" id="GO:0009279">
    <property type="term" value="C:cell outer membrane"/>
    <property type="evidence" value="ECO:0007669"/>
    <property type="project" value="UniProtKB-SubCell"/>
</dbReference>
<dbReference type="InterPro" id="IPR036942">
    <property type="entry name" value="Beta-barrel_TonB_sf"/>
</dbReference>
<dbReference type="RefSeq" id="WP_187083219.1">
    <property type="nucleotide sequence ID" value="NZ_JACORU010000007.1"/>
</dbReference>
<sequence length="689" mass="74436">MQRRNSFSLTLTAAAASLLCAAAHAQQVAQPDAGPNEAQTTPRAANAAERIVSKEVVSGEALTRASQEGYGEAIRNQAGVVPLQSSGSALDGYSIRGIRLNFANSFRMDGGMPYGVVASVPTENKERIETLKGANALLYGIASPAGIINLIPKRAGARDVTTVGLGANAFGQYGANVDIGRRFGDAKQFGVRVNASATHFENGIHDLGGSGYFVAFATDWRVSDRLNVELAGERIHRDVAEQVGIRLLPAVNGVVPITRVPDPQKNLWGPGGNWDVYHPRADNLQARVDYKFSDDWRALVQVGRNEAERERGVGQVAQYNAVTGANGVLTFNHTRNSNHLNFGRSDLIGTFDTWRFRHDLTVGASYTTRYLRAYDIYNLTLATRQNIFDPIKIPVAQLTGAPRENPLQTSRERAVYASDTIGLLPQLKLVVGVRRTYDDETNGTVTTKSSVNSPAVGVLYEVRPTTTVYASYMTGLEGGPVAPVGTVNAAVQLDPTISRQKEVGIRDSSIKGLALNASYFEISRANAVTNPTTNVYGYSGEALYKGVEFTGNYAFLPAWNLSGSLLWLKAKQISPLEPLINGRVPENSPRLNGNVTLAYRVSALPGLTLRATARGISRRAVNNQEQGYIPGYGLYELGAGYVGNIAGKRVSFQASVDNVANRRYWNSIANGVYGVGMVRAVRFNAKIDF</sequence>
<evidence type="ECO:0000256" key="11">
    <source>
        <dbReference type="RuleBase" id="RU003357"/>
    </source>
</evidence>
<dbReference type="InterPro" id="IPR012910">
    <property type="entry name" value="Plug_dom"/>
</dbReference>
<dbReference type="Gene3D" id="2.170.130.10">
    <property type="entry name" value="TonB-dependent receptor, plug domain"/>
    <property type="match status" value="1"/>
</dbReference>
<name>A0A923S3N4_9BURK</name>
<dbReference type="GO" id="GO:0038023">
    <property type="term" value="F:signaling receptor activity"/>
    <property type="evidence" value="ECO:0007669"/>
    <property type="project" value="InterPro"/>
</dbReference>
<evidence type="ECO:0000256" key="8">
    <source>
        <dbReference type="ARBA" id="ARBA00023170"/>
    </source>
</evidence>
<dbReference type="NCBIfam" id="TIGR01783">
    <property type="entry name" value="TonB-siderophor"/>
    <property type="match status" value="1"/>
</dbReference>
<evidence type="ECO:0000256" key="6">
    <source>
        <dbReference type="ARBA" id="ARBA00023077"/>
    </source>
</evidence>
<comment type="caution">
    <text evidence="15">The sequence shown here is derived from an EMBL/GenBank/DDBJ whole genome shotgun (WGS) entry which is preliminary data.</text>
</comment>
<dbReference type="InterPro" id="IPR037066">
    <property type="entry name" value="Plug_dom_sf"/>
</dbReference>
<evidence type="ECO:0000313" key="16">
    <source>
        <dbReference type="Proteomes" id="UP000596827"/>
    </source>
</evidence>
<comment type="similarity">
    <text evidence="2 10 11">Belongs to the TonB-dependent receptor family.</text>
</comment>
<protein>
    <submittedName>
        <fullName evidence="15">TonB-dependent siderophore receptor</fullName>
    </submittedName>
</protein>
<feature type="chain" id="PRO_5037162471" evidence="12">
    <location>
        <begin position="26"/>
        <end position="689"/>
    </location>
</feature>
<feature type="domain" description="TonB-dependent receptor-like beta-barrel" evidence="13">
    <location>
        <begin position="267"/>
        <end position="659"/>
    </location>
</feature>
<evidence type="ECO:0000259" key="13">
    <source>
        <dbReference type="Pfam" id="PF00593"/>
    </source>
</evidence>
<dbReference type="SUPFAM" id="SSF56935">
    <property type="entry name" value="Porins"/>
    <property type="match status" value="1"/>
</dbReference>
<dbReference type="Pfam" id="PF07715">
    <property type="entry name" value="Plug"/>
    <property type="match status" value="1"/>
</dbReference>
<evidence type="ECO:0000256" key="5">
    <source>
        <dbReference type="ARBA" id="ARBA00022692"/>
    </source>
</evidence>
<dbReference type="Pfam" id="PF00593">
    <property type="entry name" value="TonB_dep_Rec_b-barrel"/>
    <property type="match status" value="1"/>
</dbReference>
<comment type="subcellular location">
    <subcellularLocation>
        <location evidence="1 10">Cell outer membrane</location>
        <topology evidence="1 10">Multi-pass membrane protein</topology>
    </subcellularLocation>
</comment>
<dbReference type="Proteomes" id="UP000596827">
    <property type="component" value="Unassembled WGS sequence"/>
</dbReference>
<keyword evidence="5 10" id="KW-0812">Transmembrane</keyword>
<dbReference type="GO" id="GO:0015891">
    <property type="term" value="P:siderophore transport"/>
    <property type="evidence" value="ECO:0007669"/>
    <property type="project" value="InterPro"/>
</dbReference>
<feature type="signal peptide" evidence="12">
    <location>
        <begin position="1"/>
        <end position="25"/>
    </location>
</feature>
<keyword evidence="9 10" id="KW-0998">Cell outer membrane</keyword>
<keyword evidence="16" id="KW-1185">Reference proteome</keyword>
<dbReference type="InterPro" id="IPR010105">
    <property type="entry name" value="TonB_sidphr_rcpt"/>
</dbReference>
<evidence type="ECO:0000256" key="7">
    <source>
        <dbReference type="ARBA" id="ARBA00023136"/>
    </source>
</evidence>
<dbReference type="PANTHER" id="PTHR32552">
    <property type="entry name" value="FERRICHROME IRON RECEPTOR-RELATED"/>
    <property type="match status" value="1"/>
</dbReference>
<dbReference type="AlphaFoldDB" id="A0A923S3N4"/>
<dbReference type="GO" id="GO:0015344">
    <property type="term" value="F:siderophore uptake transmembrane transporter activity"/>
    <property type="evidence" value="ECO:0007669"/>
    <property type="project" value="TreeGrafter"/>
</dbReference>
<proteinExistence type="inferred from homology"/>
<dbReference type="EMBL" id="JACORU010000007">
    <property type="protein sequence ID" value="MBC5766744.1"/>
    <property type="molecule type" value="Genomic_DNA"/>
</dbReference>
<accession>A0A923S3N4</accession>
<organism evidence="15 16">
    <name type="scientific">Ramlibacter albus</name>
    <dbReference type="NCBI Taxonomy" id="2079448"/>
    <lineage>
        <taxon>Bacteria</taxon>
        <taxon>Pseudomonadati</taxon>
        <taxon>Pseudomonadota</taxon>
        <taxon>Betaproteobacteria</taxon>
        <taxon>Burkholderiales</taxon>
        <taxon>Comamonadaceae</taxon>
        <taxon>Ramlibacter</taxon>
    </lineage>
</organism>
<dbReference type="InterPro" id="IPR000531">
    <property type="entry name" value="Beta-barrel_TonB"/>
</dbReference>
<evidence type="ECO:0000256" key="1">
    <source>
        <dbReference type="ARBA" id="ARBA00004571"/>
    </source>
</evidence>
<keyword evidence="12" id="KW-0732">Signal</keyword>
<keyword evidence="8 15" id="KW-0675">Receptor</keyword>
<keyword evidence="7 10" id="KW-0472">Membrane</keyword>
<keyword evidence="4 10" id="KW-1134">Transmembrane beta strand</keyword>
<evidence type="ECO:0000313" key="15">
    <source>
        <dbReference type="EMBL" id="MBC5766744.1"/>
    </source>
</evidence>
<dbReference type="PANTHER" id="PTHR32552:SF82">
    <property type="entry name" value="FCUA PROTEIN"/>
    <property type="match status" value="1"/>
</dbReference>
<evidence type="ECO:0000259" key="14">
    <source>
        <dbReference type="Pfam" id="PF07715"/>
    </source>
</evidence>
<evidence type="ECO:0000256" key="2">
    <source>
        <dbReference type="ARBA" id="ARBA00009810"/>
    </source>
</evidence>
<gene>
    <name evidence="15" type="ORF">H8R02_19930</name>
</gene>
<dbReference type="InterPro" id="IPR039426">
    <property type="entry name" value="TonB-dep_rcpt-like"/>
</dbReference>
<evidence type="ECO:0000256" key="9">
    <source>
        <dbReference type="ARBA" id="ARBA00023237"/>
    </source>
</evidence>
<dbReference type="Gene3D" id="2.40.170.20">
    <property type="entry name" value="TonB-dependent receptor, beta-barrel domain"/>
    <property type="match status" value="1"/>
</dbReference>
<dbReference type="PROSITE" id="PS52016">
    <property type="entry name" value="TONB_DEPENDENT_REC_3"/>
    <property type="match status" value="1"/>
</dbReference>
<evidence type="ECO:0000256" key="12">
    <source>
        <dbReference type="SAM" id="SignalP"/>
    </source>
</evidence>
<keyword evidence="3 10" id="KW-0813">Transport</keyword>
<feature type="domain" description="TonB-dependent receptor plug" evidence="14">
    <location>
        <begin position="53"/>
        <end position="147"/>
    </location>
</feature>
<keyword evidence="6 11" id="KW-0798">TonB box</keyword>
<evidence type="ECO:0000256" key="4">
    <source>
        <dbReference type="ARBA" id="ARBA00022452"/>
    </source>
</evidence>
<reference evidence="15" key="1">
    <citation type="submission" date="2020-08" db="EMBL/GenBank/DDBJ databases">
        <title>Ramlibacter sp. GTP1 16S ribosomal RNA gene genome sequencing and assembly.</title>
        <authorList>
            <person name="Kang M."/>
        </authorList>
    </citation>
    <scope>NUCLEOTIDE SEQUENCE</scope>
    <source>
        <strain evidence="15">GTP1</strain>
    </source>
</reference>
<evidence type="ECO:0000256" key="3">
    <source>
        <dbReference type="ARBA" id="ARBA00022448"/>
    </source>
</evidence>
<dbReference type="CDD" id="cd01347">
    <property type="entry name" value="ligand_gated_channel"/>
    <property type="match status" value="1"/>
</dbReference>